<reference evidence="3" key="1">
    <citation type="submission" date="2016-10" db="EMBL/GenBank/DDBJ databases">
        <authorList>
            <person name="Varghese N."/>
            <person name="Submissions S."/>
        </authorList>
    </citation>
    <scope>NUCLEOTIDE SEQUENCE [LARGE SCALE GENOMIC DNA]</scope>
    <source>
        <strain evidence="3">CGMCC 1.3431</strain>
    </source>
</reference>
<feature type="signal peptide" evidence="1">
    <location>
        <begin position="1"/>
        <end position="22"/>
    </location>
</feature>
<dbReference type="RefSeq" id="WP_090649529.1">
    <property type="nucleotide sequence ID" value="NZ_CBCRYE010000003.1"/>
</dbReference>
<keyword evidence="1" id="KW-0732">Signal</keyword>
<evidence type="ECO:0000256" key="1">
    <source>
        <dbReference type="SAM" id="SignalP"/>
    </source>
</evidence>
<dbReference type="OrthoDB" id="7173442at2"/>
<name>A0A1G4ST77_9CAUL</name>
<evidence type="ECO:0000313" key="2">
    <source>
        <dbReference type="EMBL" id="SCW72402.1"/>
    </source>
</evidence>
<proteinExistence type="predicted"/>
<sequence length="131" mass="14311">MIRRQFLALAAATGLIAPVAFASEPKKKGGGENYTQFKTINVFTEASRRRHGTLSVDMGLYCEDAKLVEQIKLYQPRLQDAYVARLQAYAGTLNSTAMVNTDFIAMQLQSATDAILGRKGAKVLLGTILLN</sequence>
<accession>A0A1G4ST77</accession>
<gene>
    <name evidence="2" type="ORF">SAMN02927928_2931</name>
</gene>
<dbReference type="AlphaFoldDB" id="A0A1G4ST77"/>
<keyword evidence="3" id="KW-1185">Reference proteome</keyword>
<dbReference type="Proteomes" id="UP000199150">
    <property type="component" value="Unassembled WGS sequence"/>
</dbReference>
<protein>
    <recommendedName>
        <fullName evidence="4">Tat (Twin-arginine translocation) pathway signal sequence</fullName>
    </recommendedName>
</protein>
<dbReference type="STRING" id="260084.SAMN02927928_2931"/>
<feature type="chain" id="PRO_5011774783" description="Tat (Twin-arginine translocation) pathway signal sequence" evidence="1">
    <location>
        <begin position="23"/>
        <end position="131"/>
    </location>
</feature>
<evidence type="ECO:0008006" key="4">
    <source>
        <dbReference type="Google" id="ProtNLM"/>
    </source>
</evidence>
<dbReference type="EMBL" id="FMTS01000005">
    <property type="protein sequence ID" value="SCW72402.1"/>
    <property type="molecule type" value="Genomic_DNA"/>
</dbReference>
<evidence type="ECO:0000313" key="3">
    <source>
        <dbReference type="Proteomes" id="UP000199150"/>
    </source>
</evidence>
<organism evidence="2 3">
    <name type="scientific">Asticcacaulis taihuensis</name>
    <dbReference type="NCBI Taxonomy" id="260084"/>
    <lineage>
        <taxon>Bacteria</taxon>
        <taxon>Pseudomonadati</taxon>
        <taxon>Pseudomonadota</taxon>
        <taxon>Alphaproteobacteria</taxon>
        <taxon>Caulobacterales</taxon>
        <taxon>Caulobacteraceae</taxon>
        <taxon>Asticcacaulis</taxon>
    </lineage>
</organism>